<dbReference type="Gene3D" id="1.10.287.130">
    <property type="match status" value="1"/>
</dbReference>
<keyword evidence="5" id="KW-0418">Kinase</keyword>
<dbReference type="SUPFAM" id="SSF47384">
    <property type="entry name" value="Homodimeric domain of signal transducing histidine kinase"/>
    <property type="match status" value="1"/>
</dbReference>
<dbReference type="InterPro" id="IPR003018">
    <property type="entry name" value="GAF"/>
</dbReference>
<feature type="domain" description="Response regulatory" evidence="9">
    <location>
        <begin position="715"/>
        <end position="833"/>
    </location>
</feature>
<dbReference type="PROSITE" id="PS50109">
    <property type="entry name" value="HIS_KIN"/>
    <property type="match status" value="1"/>
</dbReference>
<dbReference type="PANTHER" id="PTHR43547:SF2">
    <property type="entry name" value="HYBRID SIGNAL TRANSDUCTION HISTIDINE KINASE C"/>
    <property type="match status" value="1"/>
</dbReference>
<evidence type="ECO:0000256" key="5">
    <source>
        <dbReference type="ARBA" id="ARBA00022777"/>
    </source>
</evidence>
<evidence type="ECO:0000259" key="9">
    <source>
        <dbReference type="PROSITE" id="PS50110"/>
    </source>
</evidence>
<dbReference type="InterPro" id="IPR003661">
    <property type="entry name" value="HisK_dim/P_dom"/>
</dbReference>
<dbReference type="EC" id="2.7.13.3" evidence="2"/>
<name>A0ABR9PYR6_9BACT</name>
<dbReference type="PRINTS" id="PR00344">
    <property type="entry name" value="BCTRLSENSOR"/>
</dbReference>
<dbReference type="SUPFAM" id="SSF55785">
    <property type="entry name" value="PYP-like sensor domain (PAS domain)"/>
    <property type="match status" value="1"/>
</dbReference>
<dbReference type="Proteomes" id="UP001516472">
    <property type="component" value="Unassembled WGS sequence"/>
</dbReference>
<dbReference type="CDD" id="cd00130">
    <property type="entry name" value="PAS"/>
    <property type="match status" value="1"/>
</dbReference>
<comment type="catalytic activity">
    <reaction evidence="1">
        <text>ATP + protein L-histidine = ADP + protein N-phospho-L-histidine.</text>
        <dbReference type="EC" id="2.7.13.3"/>
    </reaction>
</comment>
<sequence length="997" mass="110055">MSDAPAPSRPLDAPDPSDLLTLLLVDDDEVDRMTVRRLLHKGGIAAEVVEATSGTEAFEHLKARSFDVVLLDFLLPGEDGLQILRELGRRGPRSPIIVLTGQGNEQTAVDLMKAGACDYLSKTKLTAEHLSQSLRQAMRLHLAEQQHRALAEALPQIVWTAGPDGRPDYFNQRWYEYTGLRSRRSREETSKERHVAREVLHLEDIPRCLGQWSESRQSGTAFECEGRIRRHADGAYRWHLIQALPLRNAHGRIIQWLGTCTDIDDQKRAAETLSFMAEASTMLTASLEMSVTLERLAALILPRLGDWCAVYLQEDEGPVRQAMVAHTDASQVPILRELHRAFPPSASADRGISRVLRTGEAEWVHDLTDALLEEAQGPVEGLKSDARLRPGSWILVPLWAQRRVFGVVQICALRPGRRYTAHDLELVQELARRAEIAFDNARLFEMAKAEHLVAEQANRAKDEFLAAVSHELRTPLMAMLGWTRMLRSGQLAPEKHARALEAVERNTQVQTQLIEDLLDVSRIITGKLRLEVRAVNPGECIDAALDSVRHAAEAKGVTLQFDRPPDIGSLHGDADRIQQMVWNLLSNAIKFTPRGGQVTVRLRRTEGTVRIDVEDTGQGIPQAYLSQIFERFWQVDGSSTRKHGGLGLGLAIVRHLTDLHGGAVEAFSEGEGQGTRFTLTLPLAKAEEGKLEPHLPATARLDVPPLPMTVLQGLHVLVVDDEPDARELLSVVLEGRGAVVVTAASAREGLEKLRLFRPHALLSDIGMPGEDGYSLIRRLRSLPVDQGGQTPAIALTAFARMEDRTRALLAGFQMHVPKPIDPAELVSVLATLTGRNTPGSKSAGGAAPPERRRRPAPGPPCRWRARPLLLRRRVLQGLRDPLPEFLGQDRDPGRPEDGVVVTLQLEQLHASQAQGTPAAIPAERRGILAPAGAEHGDVAVVRDGDVLAGRLAVELEDAHQDAEVLQLHVRRHRSGLLRLVEQSRQEFIAGGRRSGLR</sequence>
<keyword evidence="12" id="KW-1185">Reference proteome</keyword>
<gene>
    <name evidence="11" type="ORF">G4177_33440</name>
</gene>
<evidence type="ECO:0000256" key="2">
    <source>
        <dbReference type="ARBA" id="ARBA00012438"/>
    </source>
</evidence>
<dbReference type="Gene3D" id="3.30.450.40">
    <property type="match status" value="1"/>
</dbReference>
<dbReference type="InterPro" id="IPR029016">
    <property type="entry name" value="GAF-like_dom_sf"/>
</dbReference>
<evidence type="ECO:0000313" key="11">
    <source>
        <dbReference type="EMBL" id="MBE4753066.1"/>
    </source>
</evidence>
<dbReference type="Pfam" id="PF08447">
    <property type="entry name" value="PAS_3"/>
    <property type="match status" value="1"/>
</dbReference>
<dbReference type="InterPro" id="IPR004358">
    <property type="entry name" value="Sig_transdc_His_kin-like_C"/>
</dbReference>
<feature type="domain" description="Histidine kinase" evidence="8">
    <location>
        <begin position="467"/>
        <end position="685"/>
    </location>
</feature>
<evidence type="ECO:0000259" key="10">
    <source>
        <dbReference type="PROSITE" id="PS50113"/>
    </source>
</evidence>
<keyword evidence="3 6" id="KW-0597">Phosphoprotein</keyword>
<dbReference type="CDD" id="cd00156">
    <property type="entry name" value="REC"/>
    <property type="match status" value="1"/>
</dbReference>
<feature type="modified residue" description="4-aspartylphosphate" evidence="6">
    <location>
        <position position="72"/>
    </location>
</feature>
<dbReference type="SMART" id="SM00065">
    <property type="entry name" value="GAF"/>
    <property type="match status" value="1"/>
</dbReference>
<protein>
    <recommendedName>
        <fullName evidence="2">histidine kinase</fullName>
        <ecNumber evidence="2">2.7.13.3</ecNumber>
    </recommendedName>
</protein>
<evidence type="ECO:0000259" key="8">
    <source>
        <dbReference type="PROSITE" id="PS50109"/>
    </source>
</evidence>
<feature type="domain" description="PAC" evidence="10">
    <location>
        <begin position="222"/>
        <end position="275"/>
    </location>
</feature>
<dbReference type="InterPro" id="IPR000700">
    <property type="entry name" value="PAS-assoc_C"/>
</dbReference>
<dbReference type="Gene3D" id="3.30.565.10">
    <property type="entry name" value="Histidine kinase-like ATPase, C-terminal domain"/>
    <property type="match status" value="1"/>
</dbReference>
<evidence type="ECO:0000256" key="6">
    <source>
        <dbReference type="PROSITE-ProRule" id="PRU00169"/>
    </source>
</evidence>
<dbReference type="SUPFAM" id="SSF55781">
    <property type="entry name" value="GAF domain-like"/>
    <property type="match status" value="1"/>
</dbReference>
<dbReference type="Gene3D" id="3.40.50.2300">
    <property type="match status" value="2"/>
</dbReference>
<dbReference type="Pfam" id="PF00072">
    <property type="entry name" value="Response_reg"/>
    <property type="match status" value="2"/>
</dbReference>
<dbReference type="Pfam" id="PF01590">
    <property type="entry name" value="GAF"/>
    <property type="match status" value="1"/>
</dbReference>
<reference evidence="11 12" key="1">
    <citation type="submission" date="2020-02" db="EMBL/GenBank/DDBJ databases">
        <authorList>
            <person name="Babadi Z.K."/>
            <person name="Risdian C."/>
            <person name="Ebrahimipour G.H."/>
            <person name="Wink J."/>
        </authorList>
    </citation>
    <scope>NUCLEOTIDE SEQUENCE [LARGE SCALE GENOMIC DNA]</scope>
    <source>
        <strain evidence="11 12">ZKHCc1 1396</strain>
    </source>
</reference>
<dbReference type="SMART" id="SM00387">
    <property type="entry name" value="HATPase_c"/>
    <property type="match status" value="1"/>
</dbReference>
<dbReference type="SUPFAM" id="SSF55874">
    <property type="entry name" value="ATPase domain of HSP90 chaperone/DNA topoisomerase II/histidine kinase"/>
    <property type="match status" value="1"/>
</dbReference>
<dbReference type="Pfam" id="PF00512">
    <property type="entry name" value="HisKA"/>
    <property type="match status" value="1"/>
</dbReference>
<proteinExistence type="predicted"/>
<dbReference type="CDD" id="cd16922">
    <property type="entry name" value="HATPase_EvgS-ArcB-TorS-like"/>
    <property type="match status" value="1"/>
</dbReference>
<feature type="modified residue" description="4-aspartylphosphate" evidence="6">
    <location>
        <position position="764"/>
    </location>
</feature>
<dbReference type="SUPFAM" id="SSF52172">
    <property type="entry name" value="CheY-like"/>
    <property type="match status" value="2"/>
</dbReference>
<dbReference type="EMBL" id="JAAIYO010000015">
    <property type="protein sequence ID" value="MBE4753066.1"/>
    <property type="molecule type" value="Genomic_DNA"/>
</dbReference>
<dbReference type="InterPro" id="IPR036097">
    <property type="entry name" value="HisK_dim/P_sf"/>
</dbReference>
<dbReference type="InterPro" id="IPR000014">
    <property type="entry name" value="PAS"/>
</dbReference>
<feature type="region of interest" description="Disordered" evidence="7">
    <location>
        <begin position="834"/>
        <end position="863"/>
    </location>
</feature>
<dbReference type="NCBIfam" id="TIGR00229">
    <property type="entry name" value="sensory_box"/>
    <property type="match status" value="1"/>
</dbReference>
<dbReference type="CDD" id="cd17580">
    <property type="entry name" value="REC_2_DhkD-like"/>
    <property type="match status" value="1"/>
</dbReference>
<dbReference type="InterPro" id="IPR013655">
    <property type="entry name" value="PAS_fold_3"/>
</dbReference>
<dbReference type="SMART" id="SM00388">
    <property type="entry name" value="HisKA"/>
    <property type="match status" value="1"/>
</dbReference>
<feature type="domain" description="Response regulatory" evidence="9">
    <location>
        <begin position="21"/>
        <end position="137"/>
    </location>
</feature>
<dbReference type="CDD" id="cd00082">
    <property type="entry name" value="HisKA"/>
    <property type="match status" value="1"/>
</dbReference>
<dbReference type="InterPro" id="IPR036890">
    <property type="entry name" value="HATPase_C_sf"/>
</dbReference>
<evidence type="ECO:0000256" key="3">
    <source>
        <dbReference type="ARBA" id="ARBA00022553"/>
    </source>
</evidence>
<organism evidence="11 12">
    <name type="scientific">Corallococcus soli</name>
    <dbReference type="NCBI Taxonomy" id="2710757"/>
    <lineage>
        <taxon>Bacteria</taxon>
        <taxon>Pseudomonadati</taxon>
        <taxon>Myxococcota</taxon>
        <taxon>Myxococcia</taxon>
        <taxon>Myxococcales</taxon>
        <taxon>Cystobacterineae</taxon>
        <taxon>Myxococcaceae</taxon>
        <taxon>Corallococcus</taxon>
    </lineage>
</organism>
<dbReference type="InterPro" id="IPR001789">
    <property type="entry name" value="Sig_transdc_resp-reg_receiver"/>
</dbReference>
<dbReference type="PANTHER" id="PTHR43547">
    <property type="entry name" value="TWO-COMPONENT HISTIDINE KINASE"/>
    <property type="match status" value="1"/>
</dbReference>
<dbReference type="PROSITE" id="PS50113">
    <property type="entry name" value="PAC"/>
    <property type="match status" value="1"/>
</dbReference>
<evidence type="ECO:0000256" key="4">
    <source>
        <dbReference type="ARBA" id="ARBA00022679"/>
    </source>
</evidence>
<dbReference type="InterPro" id="IPR011006">
    <property type="entry name" value="CheY-like_superfamily"/>
</dbReference>
<evidence type="ECO:0000256" key="7">
    <source>
        <dbReference type="SAM" id="MobiDB-lite"/>
    </source>
</evidence>
<dbReference type="InterPro" id="IPR003594">
    <property type="entry name" value="HATPase_dom"/>
</dbReference>
<evidence type="ECO:0000313" key="12">
    <source>
        <dbReference type="Proteomes" id="UP001516472"/>
    </source>
</evidence>
<dbReference type="InterPro" id="IPR001610">
    <property type="entry name" value="PAC"/>
</dbReference>
<dbReference type="PROSITE" id="PS50110">
    <property type="entry name" value="RESPONSE_REGULATORY"/>
    <property type="match status" value="2"/>
</dbReference>
<keyword evidence="4" id="KW-0808">Transferase</keyword>
<dbReference type="Pfam" id="PF02518">
    <property type="entry name" value="HATPase_c"/>
    <property type="match status" value="1"/>
</dbReference>
<comment type="caution">
    <text evidence="11">The sequence shown here is derived from an EMBL/GenBank/DDBJ whole genome shotgun (WGS) entry which is preliminary data.</text>
</comment>
<dbReference type="SMART" id="SM00448">
    <property type="entry name" value="REC"/>
    <property type="match status" value="2"/>
</dbReference>
<dbReference type="Gene3D" id="3.30.450.20">
    <property type="entry name" value="PAS domain"/>
    <property type="match status" value="1"/>
</dbReference>
<evidence type="ECO:0000256" key="1">
    <source>
        <dbReference type="ARBA" id="ARBA00000085"/>
    </source>
</evidence>
<accession>A0ABR9PYR6</accession>
<dbReference type="InterPro" id="IPR005467">
    <property type="entry name" value="His_kinase_dom"/>
</dbReference>
<dbReference type="InterPro" id="IPR035965">
    <property type="entry name" value="PAS-like_dom_sf"/>
</dbReference>
<dbReference type="SMART" id="SM00086">
    <property type="entry name" value="PAC"/>
    <property type="match status" value="1"/>
</dbReference>